<organism evidence="3 4">
    <name type="scientific">Psychromonas marina</name>
    <dbReference type="NCBI Taxonomy" id="88364"/>
    <lineage>
        <taxon>Bacteria</taxon>
        <taxon>Pseudomonadati</taxon>
        <taxon>Pseudomonadota</taxon>
        <taxon>Gammaproteobacteria</taxon>
        <taxon>Alteromonadales</taxon>
        <taxon>Psychromonadaceae</taxon>
        <taxon>Psychromonas</taxon>
    </lineage>
</organism>
<dbReference type="EMBL" id="BSPQ01000001">
    <property type="protein sequence ID" value="GLS89030.1"/>
    <property type="molecule type" value="Genomic_DNA"/>
</dbReference>
<sequence length="177" mass="19837">MLLLKKIIYTIIFRLNKSEKIKLELYEINKEFFKRRSVFIGDNSLVYDCKFSRSSKGDTFHIGNNTTCTGVTFLGHDASPSLFIDELTTDKHPILPFSRQSYRKPIKIGNNVFIGVGCIVLPGIEIADRCVIAAGSVVTKSISQSGVYAGNPAKKISTIESFTDKYRKLLDTEPESF</sequence>
<dbReference type="InterPro" id="IPR051159">
    <property type="entry name" value="Hexapeptide_acetyltransf"/>
</dbReference>
<proteinExistence type="inferred from homology"/>
<evidence type="ECO:0000313" key="4">
    <source>
        <dbReference type="Proteomes" id="UP001157353"/>
    </source>
</evidence>
<evidence type="ECO:0000256" key="2">
    <source>
        <dbReference type="ARBA" id="ARBA00022679"/>
    </source>
</evidence>
<comment type="similarity">
    <text evidence="1">Belongs to the transferase hexapeptide repeat family.</text>
</comment>
<dbReference type="InterPro" id="IPR001451">
    <property type="entry name" value="Hexapep"/>
</dbReference>
<dbReference type="RefSeq" id="WP_284202152.1">
    <property type="nucleotide sequence ID" value="NZ_BSPQ01000001.1"/>
</dbReference>
<comment type="caution">
    <text evidence="3">The sequence shown here is derived from an EMBL/GenBank/DDBJ whole genome shotgun (WGS) entry which is preliminary data.</text>
</comment>
<dbReference type="InterPro" id="IPR011004">
    <property type="entry name" value="Trimer_LpxA-like_sf"/>
</dbReference>
<name>A0ABQ6DVN8_9GAMM</name>
<dbReference type="Gene3D" id="2.160.10.10">
    <property type="entry name" value="Hexapeptide repeat proteins"/>
    <property type="match status" value="1"/>
</dbReference>
<protein>
    <recommendedName>
        <fullName evidence="5">Acyltransferase</fullName>
    </recommendedName>
</protein>
<evidence type="ECO:0008006" key="5">
    <source>
        <dbReference type="Google" id="ProtNLM"/>
    </source>
</evidence>
<accession>A0ABQ6DVN8</accession>
<dbReference type="Pfam" id="PF14602">
    <property type="entry name" value="Hexapep_2"/>
    <property type="match status" value="1"/>
</dbReference>
<keyword evidence="4" id="KW-1185">Reference proteome</keyword>
<evidence type="ECO:0000256" key="1">
    <source>
        <dbReference type="ARBA" id="ARBA00007274"/>
    </source>
</evidence>
<dbReference type="CDD" id="cd04647">
    <property type="entry name" value="LbH_MAT_like"/>
    <property type="match status" value="1"/>
</dbReference>
<keyword evidence="2" id="KW-0808">Transferase</keyword>
<dbReference type="PANTHER" id="PTHR23416:SF23">
    <property type="entry name" value="ACETYLTRANSFERASE C18B11.09C-RELATED"/>
    <property type="match status" value="1"/>
</dbReference>
<reference evidence="4" key="1">
    <citation type="journal article" date="2019" name="Int. J. Syst. Evol. Microbiol.">
        <title>The Global Catalogue of Microorganisms (GCM) 10K type strain sequencing project: providing services to taxonomists for standard genome sequencing and annotation.</title>
        <authorList>
            <consortium name="The Broad Institute Genomics Platform"/>
            <consortium name="The Broad Institute Genome Sequencing Center for Infectious Disease"/>
            <person name="Wu L."/>
            <person name="Ma J."/>
        </authorList>
    </citation>
    <scope>NUCLEOTIDE SEQUENCE [LARGE SCALE GENOMIC DNA]</scope>
    <source>
        <strain evidence="4">NBRC 103166</strain>
    </source>
</reference>
<dbReference type="SUPFAM" id="SSF51161">
    <property type="entry name" value="Trimeric LpxA-like enzymes"/>
    <property type="match status" value="1"/>
</dbReference>
<gene>
    <name evidence="3" type="ORF">GCM10007916_00970</name>
</gene>
<evidence type="ECO:0000313" key="3">
    <source>
        <dbReference type="EMBL" id="GLS89030.1"/>
    </source>
</evidence>
<dbReference type="Proteomes" id="UP001157353">
    <property type="component" value="Unassembled WGS sequence"/>
</dbReference>
<dbReference type="PANTHER" id="PTHR23416">
    <property type="entry name" value="SIALIC ACID SYNTHASE-RELATED"/>
    <property type="match status" value="1"/>
</dbReference>